<evidence type="ECO:0000259" key="1">
    <source>
        <dbReference type="PROSITE" id="PS51186"/>
    </source>
</evidence>
<proteinExistence type="predicted"/>
<protein>
    <submittedName>
        <fullName evidence="2">N-acetyltransferase</fullName>
    </submittedName>
</protein>
<dbReference type="EMBL" id="MOMC01000087">
    <property type="protein sequence ID" value="ONH23364.1"/>
    <property type="molecule type" value="Genomic_DNA"/>
</dbReference>
<name>A0A1V2I3C0_9ACTN</name>
<keyword evidence="3" id="KW-1185">Reference proteome</keyword>
<gene>
    <name evidence="2" type="ORF">BL253_33170</name>
</gene>
<comment type="caution">
    <text evidence="2">The sequence shown here is derived from an EMBL/GenBank/DDBJ whole genome shotgun (WGS) entry which is preliminary data.</text>
</comment>
<dbReference type="InterPro" id="IPR052742">
    <property type="entry name" value="Mito_N-acetyltransferase"/>
</dbReference>
<reference evidence="3" key="1">
    <citation type="submission" date="2016-10" db="EMBL/GenBank/DDBJ databases">
        <title>Frankia sp. NRRL B-16386 Genome sequencing.</title>
        <authorList>
            <person name="Ghodhbane-Gtari F."/>
            <person name="Swanson E."/>
            <person name="Gueddou A."/>
            <person name="Hezbri K."/>
            <person name="Ktari K."/>
            <person name="Nouioui I."/>
            <person name="Morris K."/>
            <person name="Simpson S."/>
            <person name="Abebe-Akele F."/>
            <person name="Thomas K."/>
            <person name="Gtari M."/>
            <person name="Tisa L.S."/>
        </authorList>
    </citation>
    <scope>NUCLEOTIDE SEQUENCE [LARGE SCALE GENOMIC DNA]</scope>
    <source>
        <strain evidence="3">NRRL B-16386</strain>
    </source>
</reference>
<organism evidence="2 3">
    <name type="scientific">Pseudofrankia asymbiotica</name>
    <dbReference type="NCBI Taxonomy" id="1834516"/>
    <lineage>
        <taxon>Bacteria</taxon>
        <taxon>Bacillati</taxon>
        <taxon>Actinomycetota</taxon>
        <taxon>Actinomycetes</taxon>
        <taxon>Frankiales</taxon>
        <taxon>Frankiaceae</taxon>
        <taxon>Pseudofrankia</taxon>
    </lineage>
</organism>
<feature type="domain" description="N-acetyltransferase" evidence="1">
    <location>
        <begin position="1"/>
        <end position="165"/>
    </location>
</feature>
<accession>A0A1V2I3C0</accession>
<dbReference type="STRING" id="1834516.BL253_33170"/>
<dbReference type="Gene3D" id="3.40.630.30">
    <property type="match status" value="1"/>
</dbReference>
<dbReference type="SUPFAM" id="SSF55729">
    <property type="entry name" value="Acyl-CoA N-acyltransferases (Nat)"/>
    <property type="match status" value="1"/>
</dbReference>
<dbReference type="PROSITE" id="PS51186">
    <property type="entry name" value="GNAT"/>
    <property type="match status" value="1"/>
</dbReference>
<dbReference type="InterPro" id="IPR016181">
    <property type="entry name" value="Acyl_CoA_acyltransferase"/>
</dbReference>
<evidence type="ECO:0000313" key="2">
    <source>
        <dbReference type="EMBL" id="ONH23364.1"/>
    </source>
</evidence>
<sequence length="175" mass="19337">MRTRPASDDDWAGIWPIWHGQVSAGDLLVWRPDTSEADARRLWMLPPPAAVLVMEDDGGDGRIVASAQITPAQAGLGDHVAQLIFIAEPARAAEGLEREMAQAAIEHATELGYRAMQSTAVVAGNTRMVAIWRVLAFRVIGTLPSAFRHPQGGDIDLYVMHRFLPYKTYRPRRPD</sequence>
<dbReference type="GO" id="GO:0016747">
    <property type="term" value="F:acyltransferase activity, transferring groups other than amino-acyl groups"/>
    <property type="evidence" value="ECO:0007669"/>
    <property type="project" value="InterPro"/>
</dbReference>
<dbReference type="PANTHER" id="PTHR43138">
    <property type="entry name" value="ACETYLTRANSFERASE, GNAT FAMILY"/>
    <property type="match status" value="1"/>
</dbReference>
<dbReference type="Pfam" id="PF00583">
    <property type="entry name" value="Acetyltransf_1"/>
    <property type="match status" value="1"/>
</dbReference>
<dbReference type="InterPro" id="IPR000182">
    <property type="entry name" value="GNAT_dom"/>
</dbReference>
<dbReference type="PANTHER" id="PTHR43138:SF1">
    <property type="entry name" value="N-ACETYLTRANSFERASE ACA1"/>
    <property type="match status" value="1"/>
</dbReference>
<keyword evidence="2" id="KW-0808">Transferase</keyword>
<dbReference type="Proteomes" id="UP000188929">
    <property type="component" value="Unassembled WGS sequence"/>
</dbReference>
<evidence type="ECO:0000313" key="3">
    <source>
        <dbReference type="Proteomes" id="UP000188929"/>
    </source>
</evidence>
<dbReference type="OrthoDB" id="9788300at2"/>
<dbReference type="AlphaFoldDB" id="A0A1V2I3C0"/>